<gene>
    <name evidence="1" type="ORF">S12H4_29042</name>
</gene>
<proteinExistence type="predicted"/>
<protein>
    <submittedName>
        <fullName evidence="1">Uncharacterized protein</fullName>
    </submittedName>
</protein>
<organism evidence="1">
    <name type="scientific">marine sediment metagenome</name>
    <dbReference type="NCBI Taxonomy" id="412755"/>
    <lineage>
        <taxon>unclassified sequences</taxon>
        <taxon>metagenomes</taxon>
        <taxon>ecological metagenomes</taxon>
    </lineage>
</organism>
<accession>X1U3E4</accession>
<name>X1U3E4_9ZZZZ</name>
<dbReference type="AlphaFoldDB" id="X1U3E4"/>
<feature type="non-terminal residue" evidence="1">
    <location>
        <position position="137"/>
    </location>
</feature>
<dbReference type="EMBL" id="BARW01016721">
    <property type="protein sequence ID" value="GAI94345.1"/>
    <property type="molecule type" value="Genomic_DNA"/>
</dbReference>
<reference evidence="1" key="1">
    <citation type="journal article" date="2014" name="Front. Microbiol.">
        <title>High frequency of phylogenetically diverse reductive dehalogenase-homologous genes in deep subseafloor sedimentary metagenomes.</title>
        <authorList>
            <person name="Kawai M."/>
            <person name="Futagami T."/>
            <person name="Toyoda A."/>
            <person name="Takaki Y."/>
            <person name="Nishi S."/>
            <person name="Hori S."/>
            <person name="Arai W."/>
            <person name="Tsubouchi T."/>
            <person name="Morono Y."/>
            <person name="Uchiyama I."/>
            <person name="Ito T."/>
            <person name="Fujiyama A."/>
            <person name="Inagaki F."/>
            <person name="Takami H."/>
        </authorList>
    </citation>
    <scope>NUCLEOTIDE SEQUENCE</scope>
    <source>
        <strain evidence="1">Expedition CK06-06</strain>
    </source>
</reference>
<comment type="caution">
    <text evidence="1">The sequence shown here is derived from an EMBL/GenBank/DDBJ whole genome shotgun (WGS) entry which is preliminary data.</text>
</comment>
<sequence length="137" mass="15539">MKIYAVDWSTKKDLAITKDGQKVKFIPATIESFEKFLNSLNGIGSQFYFEEGGGDSFKLLADRNDHKVFTIPGKIINDRREESGIEKNDENDVKIIFAMAKSDPGLFREFALLDIITAKICVLFKIRSDTEQNLVRA</sequence>
<evidence type="ECO:0000313" key="1">
    <source>
        <dbReference type="EMBL" id="GAI94345.1"/>
    </source>
</evidence>